<reference evidence="2" key="1">
    <citation type="submission" date="2016-04" db="EMBL/GenBank/DDBJ databases">
        <authorList>
            <person name="Chen S.-C."/>
            <person name="Lai M.-C."/>
        </authorList>
    </citation>
    <scope>NUCLEOTIDE SEQUENCE [LARGE SCALE GENOMIC DNA]</scope>
    <source>
        <strain evidence="2">AB14</strain>
    </source>
</reference>
<dbReference type="OrthoDB" id="275495at2157"/>
<proteinExistence type="predicted"/>
<name>A0A1S8ARU9_9EURY</name>
<comment type="caution">
    <text evidence="1">The sequence shown here is derived from an EMBL/GenBank/DDBJ whole genome shotgun (WGS) entry which is preliminary data.</text>
</comment>
<dbReference type="RefSeq" id="WP_076148576.1">
    <property type="nucleotide sequence ID" value="NZ_LWLN01000002.1"/>
</dbReference>
<protein>
    <submittedName>
        <fullName evidence="1">Uncharacterized protein</fullName>
    </submittedName>
</protein>
<dbReference type="Proteomes" id="UP000189370">
    <property type="component" value="Unassembled WGS sequence"/>
</dbReference>
<organism evidence="1 2">
    <name type="scientific">Natrinema saccharevitans</name>
    <dbReference type="NCBI Taxonomy" id="301967"/>
    <lineage>
        <taxon>Archaea</taxon>
        <taxon>Methanobacteriati</taxon>
        <taxon>Methanobacteriota</taxon>
        <taxon>Stenosarchaea group</taxon>
        <taxon>Halobacteria</taxon>
        <taxon>Halobacteriales</taxon>
        <taxon>Natrialbaceae</taxon>
        <taxon>Natrinema</taxon>
    </lineage>
</organism>
<sequence length="279" mass="32023">MSGPRIPRNSHAIYRAVNRIFEGISSPPQGDYHEVVRYMNEELPRFEQVDSSYLILGSYRDAYGRRLREFANCLNMPTNAESIVLGDTIDLDTAVVPEFDIKINLLSEAADYIAGVYEKESGGESPELGVVRALFVNKTVAFPRDYTGLTRDSLETREDIIQAALAVYYADFDHIESKQRVAEKKKEEIASLLTVAQEEGIEITERELTDLIKERQSDIDESPAEYSWVHLNFFKRFEAMSQCHSWTTMAELRDRADEMPGPERPRWETEFNVGMFQDE</sequence>
<evidence type="ECO:0000313" key="1">
    <source>
        <dbReference type="EMBL" id="OLZ39259.1"/>
    </source>
</evidence>
<dbReference type="Pfam" id="PF26508">
    <property type="entry name" value="DUF8170"/>
    <property type="match status" value="1"/>
</dbReference>
<dbReference type="InterPro" id="IPR058483">
    <property type="entry name" value="DUF8170"/>
</dbReference>
<dbReference type="STRING" id="301967.A6E15_17810"/>
<gene>
    <name evidence="1" type="ORF">A6E15_17810</name>
</gene>
<evidence type="ECO:0000313" key="2">
    <source>
        <dbReference type="Proteomes" id="UP000189370"/>
    </source>
</evidence>
<dbReference type="AlphaFoldDB" id="A0A1S8ARU9"/>
<dbReference type="EMBL" id="LWLN01000002">
    <property type="protein sequence ID" value="OLZ39259.1"/>
    <property type="molecule type" value="Genomic_DNA"/>
</dbReference>
<keyword evidence="2" id="KW-1185">Reference proteome</keyword>
<accession>A0A1S8ARU9</accession>